<dbReference type="Pfam" id="PF25033">
    <property type="entry name" value="VPS13_M"/>
    <property type="match status" value="1"/>
</dbReference>
<dbReference type="WBParaSite" id="SSLN_0000601001-mRNA-1">
    <property type="protein sequence ID" value="SSLN_0000601001-mRNA-1"/>
    <property type="gene ID" value="SSLN_0000601001"/>
</dbReference>
<feature type="region of interest" description="Disordered" evidence="1">
    <location>
        <begin position="417"/>
        <end position="440"/>
    </location>
</feature>
<name>A0A183SNM5_SCHSO</name>
<dbReference type="InterPro" id="IPR056747">
    <property type="entry name" value="VPS13-like_M"/>
</dbReference>
<accession>A0A183SNM5</accession>
<evidence type="ECO:0000313" key="3">
    <source>
        <dbReference type="WBParaSite" id="SSLN_0000601001-mRNA-1"/>
    </source>
</evidence>
<reference evidence="3" key="1">
    <citation type="submission" date="2016-06" db="UniProtKB">
        <authorList>
            <consortium name="WormBaseParasite"/>
        </authorList>
    </citation>
    <scope>IDENTIFICATION</scope>
</reference>
<feature type="domain" description="VPS13-like middle region" evidence="2">
    <location>
        <begin position="237"/>
        <end position="535"/>
    </location>
</feature>
<protein>
    <submittedName>
        <fullName evidence="3">Protein kinase domain-containing protein</fullName>
    </submittedName>
</protein>
<sequence>LGRVFLFQTRCLLSLASRGGRHFLATLSVPLVELAGRASPSPGGRTFGPRSKAPQLLWIDPGVNIFLMQLVIYSRGTNYPEHANNPNKFDMAISLQLGKAHMVVLYRFVQRVLTYLEAFQTATTYAIDKASELSGAAMQQLVLLPVVHDERALLRARVYIQPENSSRQIINRVTDCIHSSSAPETGDREGCQLAGTAGSQLVVKLQNWRILWPQFNRCVVSDITMVQEAVNNPPPGRIALAINVSAPVIYLPQHSHSSRALVFDLGSISLNNHFERLPVPSKGPDAFLMMEMTNLLFEDLRMSAPMRWFTVQQHSDIFVMMRLKNLLFEAFRMPAALLMDGGIKAERHVILPINLQISLKRKVVASMDDGIPLLEVTGVLERIHLQVTHGDYKLINDVMTDNFAEGQPTGAPPTTVISPALPEGKPSGTTNTVGKRPSTQQANTVTVSVDFVANSAPTREVLDKALQFDFILKKIDIELFTGSNSMDSWADTASEDRNLGFFNCTILAVKGQMNKDCSADITINLSDVSLQDTRLVAKQHITQCVLL</sequence>
<evidence type="ECO:0000256" key="1">
    <source>
        <dbReference type="SAM" id="MobiDB-lite"/>
    </source>
</evidence>
<organism evidence="3">
    <name type="scientific">Schistocephalus solidus</name>
    <name type="common">Tapeworm</name>
    <dbReference type="NCBI Taxonomy" id="70667"/>
    <lineage>
        <taxon>Eukaryota</taxon>
        <taxon>Metazoa</taxon>
        <taxon>Spiralia</taxon>
        <taxon>Lophotrochozoa</taxon>
        <taxon>Platyhelminthes</taxon>
        <taxon>Cestoda</taxon>
        <taxon>Eucestoda</taxon>
        <taxon>Diphyllobothriidea</taxon>
        <taxon>Diphyllobothriidae</taxon>
        <taxon>Schistocephalus</taxon>
    </lineage>
</organism>
<dbReference type="AlphaFoldDB" id="A0A183SNM5"/>
<proteinExistence type="predicted"/>
<feature type="compositionally biased region" description="Polar residues" evidence="1">
    <location>
        <begin position="427"/>
        <end position="440"/>
    </location>
</feature>
<evidence type="ECO:0000259" key="2">
    <source>
        <dbReference type="Pfam" id="PF25033"/>
    </source>
</evidence>